<reference evidence="5 6" key="1">
    <citation type="submission" date="2018-10" db="EMBL/GenBank/DDBJ databases">
        <title>Fifty Aureobasidium pullulans genomes reveal a recombining polyextremotolerant generalist.</title>
        <authorList>
            <person name="Gostincar C."/>
            <person name="Turk M."/>
            <person name="Zajc J."/>
            <person name="Gunde-Cimerman N."/>
        </authorList>
    </citation>
    <scope>NUCLEOTIDE SEQUENCE [LARGE SCALE GENOMIC DNA]</scope>
    <source>
        <strain evidence="5 6">EXF-11900</strain>
    </source>
</reference>
<dbReference type="EMBL" id="QZAF01000508">
    <property type="protein sequence ID" value="THV66570.1"/>
    <property type="molecule type" value="Genomic_DNA"/>
</dbReference>
<dbReference type="InterPro" id="IPR014041">
    <property type="entry name" value="ESCRT-II_cplx_Vps25-sub_N"/>
</dbReference>
<evidence type="ECO:0000256" key="2">
    <source>
        <dbReference type="ARBA" id="ARBA00022448"/>
    </source>
</evidence>
<evidence type="ECO:0000313" key="6">
    <source>
        <dbReference type="Proteomes" id="UP000304951"/>
    </source>
</evidence>
<organism evidence="5 6">
    <name type="scientific">Aureobasidium pullulans</name>
    <name type="common">Black yeast</name>
    <name type="synonym">Pullularia pullulans</name>
    <dbReference type="NCBI Taxonomy" id="5580"/>
    <lineage>
        <taxon>Eukaryota</taxon>
        <taxon>Fungi</taxon>
        <taxon>Dikarya</taxon>
        <taxon>Ascomycota</taxon>
        <taxon>Pezizomycotina</taxon>
        <taxon>Dothideomycetes</taxon>
        <taxon>Dothideomycetidae</taxon>
        <taxon>Dothideales</taxon>
        <taxon>Saccotheciaceae</taxon>
        <taxon>Aureobasidium</taxon>
    </lineage>
</organism>
<sequence length="191" mass="21657">MSTSPLPPTDTIATTDSFTYPPHHSFPPFYTLQPNQATLTRQLSLWSSLIRSHFSYHRTFKLPLSSAPTLPLFSNAKLNRSLDPLAIRQILDFMATSTPPTASYTSSDKTVAWIWWRTPSEWADKIHSWVEETGQKGVVLTIYELRESDAVQGQEWVGMDEDMLRKCLDVLVKKGRCQVFGQVDGSGVKFF</sequence>
<evidence type="ECO:0000256" key="4">
    <source>
        <dbReference type="ARBA" id="ARBA00030094"/>
    </source>
</evidence>
<name>A0A4S8S8H4_AURPU</name>
<dbReference type="InterPro" id="IPR036388">
    <property type="entry name" value="WH-like_DNA-bd_sf"/>
</dbReference>
<dbReference type="Gene3D" id="1.10.10.10">
    <property type="entry name" value="Winged helix-like DNA-binding domain superfamily/Winged helix DNA-binding domain"/>
    <property type="match status" value="1"/>
</dbReference>
<dbReference type="SUPFAM" id="SSF46785">
    <property type="entry name" value="Winged helix' DNA-binding domain"/>
    <property type="match status" value="2"/>
</dbReference>
<dbReference type="GO" id="GO:0043328">
    <property type="term" value="P:protein transport to vacuole involved in ubiquitin-dependent protein catabolic process via the multivesicular body sorting pathway"/>
    <property type="evidence" value="ECO:0007669"/>
    <property type="project" value="TreeGrafter"/>
</dbReference>
<keyword evidence="3" id="KW-0653">Protein transport</keyword>
<dbReference type="InterPro" id="IPR036390">
    <property type="entry name" value="WH_DNA-bd_sf"/>
</dbReference>
<dbReference type="GO" id="GO:0042803">
    <property type="term" value="F:protein homodimerization activity"/>
    <property type="evidence" value="ECO:0007669"/>
    <property type="project" value="TreeGrafter"/>
</dbReference>
<dbReference type="Pfam" id="PF05871">
    <property type="entry name" value="ESCRT-II"/>
    <property type="match status" value="1"/>
</dbReference>
<accession>A0A4S8S8H4</accession>
<evidence type="ECO:0000313" key="5">
    <source>
        <dbReference type="EMBL" id="THV66570.1"/>
    </source>
</evidence>
<dbReference type="GO" id="GO:0000814">
    <property type="term" value="C:ESCRT II complex"/>
    <property type="evidence" value="ECO:0007669"/>
    <property type="project" value="InterPro"/>
</dbReference>
<gene>
    <name evidence="5" type="ORF">D6D28_08245</name>
</gene>
<keyword evidence="2" id="KW-0813">Transport</keyword>
<dbReference type="PANTHER" id="PTHR13149:SF0">
    <property type="entry name" value="VACUOLAR PROTEIN-SORTING-ASSOCIATED PROTEIN 25"/>
    <property type="match status" value="1"/>
</dbReference>
<proteinExistence type="inferred from homology"/>
<dbReference type="AlphaFoldDB" id="A0A4S8S8H4"/>
<dbReference type="GO" id="GO:0016236">
    <property type="term" value="P:macroautophagy"/>
    <property type="evidence" value="ECO:0007669"/>
    <property type="project" value="UniProtKB-ARBA"/>
</dbReference>
<dbReference type="GO" id="GO:0005198">
    <property type="term" value="F:structural molecule activity"/>
    <property type="evidence" value="ECO:0007669"/>
    <property type="project" value="TreeGrafter"/>
</dbReference>
<comment type="similarity">
    <text evidence="1">Belongs to the VPS25 family.</text>
</comment>
<dbReference type="PANTHER" id="PTHR13149">
    <property type="entry name" value="VACUOLAR PROTEIN SORTING-ASSOCIATED PROTEIN VPS25"/>
    <property type="match status" value="1"/>
</dbReference>
<protein>
    <recommendedName>
        <fullName evidence="4">ESCRT-II complex subunit VPS25</fullName>
    </recommendedName>
</protein>
<dbReference type="InterPro" id="IPR008570">
    <property type="entry name" value="ESCRT-II_cplx_Vps25-sub"/>
</dbReference>
<comment type="caution">
    <text evidence="5">The sequence shown here is derived from an EMBL/GenBank/DDBJ whole genome shotgun (WGS) entry which is preliminary data.</text>
</comment>
<dbReference type="Gene3D" id="1.10.10.570">
    <property type="entry name" value="Winged helix' DNA-binding domain. Chain C. Domain 1"/>
    <property type="match status" value="1"/>
</dbReference>
<evidence type="ECO:0000256" key="1">
    <source>
        <dbReference type="ARBA" id="ARBA00009674"/>
    </source>
</evidence>
<dbReference type="Proteomes" id="UP000304951">
    <property type="component" value="Unassembled WGS sequence"/>
</dbReference>
<dbReference type="FunFam" id="1.10.10.10:FF:000141">
    <property type="entry name" value="vacuolar protein-sorting-associated protein 25"/>
    <property type="match status" value="1"/>
</dbReference>
<evidence type="ECO:0000256" key="3">
    <source>
        <dbReference type="ARBA" id="ARBA00022927"/>
    </source>
</evidence>